<dbReference type="PANTHER" id="PTHR23514:SF3">
    <property type="entry name" value="BYPASS OF STOP CODON PROTEIN 6"/>
    <property type="match status" value="1"/>
</dbReference>
<dbReference type="InterPro" id="IPR005829">
    <property type="entry name" value="Sugar_transporter_CS"/>
</dbReference>
<feature type="domain" description="Major facilitator superfamily (MFS) profile" evidence="8">
    <location>
        <begin position="5"/>
        <end position="391"/>
    </location>
</feature>
<evidence type="ECO:0000256" key="1">
    <source>
        <dbReference type="ARBA" id="ARBA00004651"/>
    </source>
</evidence>
<organism evidence="9 10">
    <name type="scientific">Fonticella tunisiensis</name>
    <dbReference type="NCBI Taxonomy" id="1096341"/>
    <lineage>
        <taxon>Bacteria</taxon>
        <taxon>Bacillati</taxon>
        <taxon>Bacillota</taxon>
        <taxon>Clostridia</taxon>
        <taxon>Eubacteriales</taxon>
        <taxon>Clostridiaceae</taxon>
        <taxon>Fonticella</taxon>
    </lineage>
</organism>
<dbReference type="InterPro" id="IPR051788">
    <property type="entry name" value="MFS_Transporter"/>
</dbReference>
<protein>
    <submittedName>
        <fullName evidence="9">Putative MFS family arabinose efflux permease</fullName>
    </submittedName>
</protein>
<dbReference type="EMBL" id="SOAZ01000003">
    <property type="protein sequence ID" value="TDT62803.1"/>
    <property type="molecule type" value="Genomic_DNA"/>
</dbReference>
<dbReference type="PROSITE" id="PS00216">
    <property type="entry name" value="SUGAR_TRANSPORT_1"/>
    <property type="match status" value="1"/>
</dbReference>
<feature type="transmembrane region" description="Helical" evidence="7">
    <location>
        <begin position="335"/>
        <end position="359"/>
    </location>
</feature>
<dbReference type="RefSeq" id="WP_133627205.1">
    <property type="nucleotide sequence ID" value="NZ_SOAZ01000003.1"/>
</dbReference>
<feature type="transmembrane region" description="Helical" evidence="7">
    <location>
        <begin position="278"/>
        <end position="298"/>
    </location>
</feature>
<feature type="transmembrane region" description="Helical" evidence="7">
    <location>
        <begin position="213"/>
        <end position="233"/>
    </location>
</feature>
<dbReference type="InterPro" id="IPR036259">
    <property type="entry name" value="MFS_trans_sf"/>
</dbReference>
<proteinExistence type="inferred from homology"/>
<keyword evidence="5 7" id="KW-1133">Transmembrane helix</keyword>
<dbReference type="AlphaFoldDB" id="A0A4R7KTN7"/>
<evidence type="ECO:0000313" key="9">
    <source>
        <dbReference type="EMBL" id="TDT62803.1"/>
    </source>
</evidence>
<evidence type="ECO:0000256" key="4">
    <source>
        <dbReference type="ARBA" id="ARBA00022692"/>
    </source>
</evidence>
<comment type="caution">
    <text evidence="9">The sequence shown here is derived from an EMBL/GenBank/DDBJ whole genome shotgun (WGS) entry which is preliminary data.</text>
</comment>
<keyword evidence="10" id="KW-1185">Reference proteome</keyword>
<gene>
    <name evidence="9" type="ORF">EDD71_10376</name>
</gene>
<feature type="transmembrane region" description="Helical" evidence="7">
    <location>
        <begin position="365"/>
        <end position="386"/>
    </location>
</feature>
<name>A0A4R7KTN7_9CLOT</name>
<sequence>MFKNEYFTTALGIYISYCMLGMILILLSSNMAFLTKQFNTDAAGISFLISTEALVRSATLYAAGRLSDKFGRKKFLCLAPILMVVFLLGVPLSTSYELAMIFSAFAGISHAFMDAASYPSLMECFPKTPGTANVLIKAFVATGGAVLPFIIAFFIGRNMFYGNTFFVIALLVFLNGLFIFSRKFPKVNEPNSTDNRVKLEKKFAEEPVFKKEGIALIIIGFTSNAIYTAFTIWIPTFAKKVLGMSQVSSLKFITYYSIGAIVSVLILAILLQKTIKPVSVTVAYPIIGLTLLILVLVFKTTAVTTIGFSLIGLSSAGVLQMAQTTMGELFWKNKGATIALVSTASGVAAAVIPALTGLILRYYGILYVFYFMVIVYVIAISAAVFVKLRYDRVVVKERYVIKG</sequence>
<dbReference type="SUPFAM" id="SSF103473">
    <property type="entry name" value="MFS general substrate transporter"/>
    <property type="match status" value="1"/>
</dbReference>
<feature type="transmembrane region" description="Helical" evidence="7">
    <location>
        <begin position="161"/>
        <end position="180"/>
    </location>
</feature>
<accession>A0A4R7KTN7</accession>
<keyword evidence="4 7" id="KW-0812">Transmembrane</keyword>
<feature type="transmembrane region" description="Helical" evidence="7">
    <location>
        <begin position="98"/>
        <end position="122"/>
    </location>
</feature>
<feature type="transmembrane region" description="Helical" evidence="7">
    <location>
        <begin position="75"/>
        <end position="92"/>
    </location>
</feature>
<feature type="transmembrane region" description="Helical" evidence="7">
    <location>
        <begin position="6"/>
        <end position="27"/>
    </location>
</feature>
<dbReference type="InterPro" id="IPR011701">
    <property type="entry name" value="MFS"/>
</dbReference>
<keyword evidence="3" id="KW-0813">Transport</keyword>
<evidence type="ECO:0000313" key="10">
    <source>
        <dbReference type="Proteomes" id="UP000295325"/>
    </source>
</evidence>
<evidence type="ECO:0000256" key="6">
    <source>
        <dbReference type="ARBA" id="ARBA00023136"/>
    </source>
</evidence>
<evidence type="ECO:0000259" key="8">
    <source>
        <dbReference type="PROSITE" id="PS50850"/>
    </source>
</evidence>
<feature type="transmembrane region" description="Helical" evidence="7">
    <location>
        <begin position="253"/>
        <end position="271"/>
    </location>
</feature>
<feature type="transmembrane region" description="Helical" evidence="7">
    <location>
        <begin position="304"/>
        <end position="323"/>
    </location>
</feature>
<dbReference type="PROSITE" id="PS50850">
    <property type="entry name" value="MFS"/>
    <property type="match status" value="1"/>
</dbReference>
<comment type="subcellular location">
    <subcellularLocation>
        <location evidence="1">Cell membrane</location>
        <topology evidence="1">Multi-pass membrane protein</topology>
    </subcellularLocation>
</comment>
<reference evidence="9 10" key="1">
    <citation type="submission" date="2019-03" db="EMBL/GenBank/DDBJ databases">
        <title>Genomic Encyclopedia of Type Strains, Phase IV (KMG-IV): sequencing the most valuable type-strain genomes for metagenomic binning, comparative biology and taxonomic classification.</title>
        <authorList>
            <person name="Goeker M."/>
        </authorList>
    </citation>
    <scope>NUCLEOTIDE SEQUENCE [LARGE SCALE GENOMIC DNA]</scope>
    <source>
        <strain evidence="9 10">DSM 24455</strain>
    </source>
</reference>
<evidence type="ECO:0000256" key="2">
    <source>
        <dbReference type="ARBA" id="ARBA00008335"/>
    </source>
</evidence>
<dbReference type="GO" id="GO:0005886">
    <property type="term" value="C:plasma membrane"/>
    <property type="evidence" value="ECO:0007669"/>
    <property type="project" value="UniProtKB-SubCell"/>
</dbReference>
<dbReference type="Gene3D" id="1.20.1250.20">
    <property type="entry name" value="MFS general substrate transporter like domains"/>
    <property type="match status" value="2"/>
</dbReference>
<feature type="transmembrane region" description="Helical" evidence="7">
    <location>
        <begin position="134"/>
        <end position="155"/>
    </location>
</feature>
<dbReference type="PANTHER" id="PTHR23514">
    <property type="entry name" value="BYPASS OF STOP CODON PROTEIN 6"/>
    <property type="match status" value="1"/>
</dbReference>
<dbReference type="InterPro" id="IPR020846">
    <property type="entry name" value="MFS_dom"/>
</dbReference>
<dbReference type="GO" id="GO:0022857">
    <property type="term" value="F:transmembrane transporter activity"/>
    <property type="evidence" value="ECO:0007669"/>
    <property type="project" value="InterPro"/>
</dbReference>
<dbReference type="Proteomes" id="UP000295325">
    <property type="component" value="Unassembled WGS sequence"/>
</dbReference>
<keyword evidence="6 7" id="KW-0472">Membrane</keyword>
<dbReference type="OrthoDB" id="7066727at2"/>
<comment type="similarity">
    <text evidence="2">Belongs to the major facilitator superfamily.</text>
</comment>
<evidence type="ECO:0000256" key="7">
    <source>
        <dbReference type="SAM" id="Phobius"/>
    </source>
</evidence>
<evidence type="ECO:0000256" key="5">
    <source>
        <dbReference type="ARBA" id="ARBA00022989"/>
    </source>
</evidence>
<evidence type="ECO:0000256" key="3">
    <source>
        <dbReference type="ARBA" id="ARBA00022448"/>
    </source>
</evidence>
<dbReference type="Pfam" id="PF07690">
    <property type="entry name" value="MFS_1"/>
    <property type="match status" value="1"/>
</dbReference>